<dbReference type="EMBL" id="CAJPVJ010013384">
    <property type="protein sequence ID" value="CAG2174817.1"/>
    <property type="molecule type" value="Genomic_DNA"/>
</dbReference>
<keyword evidence="2" id="KW-0863">Zinc-finger</keyword>
<keyword evidence="1" id="KW-0479">Metal-binding</keyword>
<dbReference type="GO" id="GO:0000978">
    <property type="term" value="F:RNA polymerase II cis-regulatory region sequence-specific DNA binding"/>
    <property type="evidence" value="ECO:0007669"/>
    <property type="project" value="TreeGrafter"/>
</dbReference>
<evidence type="ECO:0000313" key="10">
    <source>
        <dbReference type="EMBL" id="CAD7657631.1"/>
    </source>
</evidence>
<feature type="non-terminal residue" evidence="10">
    <location>
        <position position="1"/>
    </location>
</feature>
<evidence type="ECO:0000256" key="6">
    <source>
        <dbReference type="ARBA" id="ARBA00023163"/>
    </source>
</evidence>
<name>A0A7R9MCF2_9ACAR</name>
<dbReference type="Proteomes" id="UP000728032">
    <property type="component" value="Unassembled WGS sequence"/>
</dbReference>
<keyword evidence="5" id="KW-0238">DNA-binding</keyword>
<keyword evidence="11" id="KW-1185">Reference proteome</keyword>
<dbReference type="EMBL" id="OC928209">
    <property type="protein sequence ID" value="CAD7657631.1"/>
    <property type="molecule type" value="Genomic_DNA"/>
</dbReference>
<dbReference type="SUPFAM" id="SSF57716">
    <property type="entry name" value="Glucocorticoid receptor-like (DNA-binding domain)"/>
    <property type="match status" value="1"/>
</dbReference>
<dbReference type="Gene3D" id="3.30.50.10">
    <property type="entry name" value="Erythroid Transcription Factor GATA-1, subunit A"/>
    <property type="match status" value="1"/>
</dbReference>
<dbReference type="GO" id="GO:0000122">
    <property type="term" value="P:negative regulation of transcription by RNA polymerase II"/>
    <property type="evidence" value="ECO:0007669"/>
    <property type="project" value="TreeGrafter"/>
</dbReference>
<evidence type="ECO:0000256" key="5">
    <source>
        <dbReference type="ARBA" id="ARBA00023125"/>
    </source>
</evidence>
<evidence type="ECO:0000256" key="2">
    <source>
        <dbReference type="ARBA" id="ARBA00022771"/>
    </source>
</evidence>
<dbReference type="PROSITE" id="PS51030">
    <property type="entry name" value="NUCLEAR_REC_DBD_2"/>
    <property type="match status" value="1"/>
</dbReference>
<sequence length="118" mass="13252">PHLLRHAVIPRDITAVSSISLYTGLPVVAREYGRHFGAITCESCKAFFRRNANKDKLLECPSDGKCKINANTRKLCQKCRLNKCLAVGMKKTTRYISLTHPYNLVESNEKGNIRGQFG</sequence>
<keyword evidence="8" id="KW-0539">Nucleus</keyword>
<keyword evidence="7" id="KW-0675">Receptor</keyword>
<feature type="non-terminal residue" evidence="10">
    <location>
        <position position="118"/>
    </location>
</feature>
<feature type="domain" description="Nuclear receptor" evidence="9">
    <location>
        <begin position="14"/>
        <end position="96"/>
    </location>
</feature>
<organism evidence="10">
    <name type="scientific">Oppiella nova</name>
    <dbReference type="NCBI Taxonomy" id="334625"/>
    <lineage>
        <taxon>Eukaryota</taxon>
        <taxon>Metazoa</taxon>
        <taxon>Ecdysozoa</taxon>
        <taxon>Arthropoda</taxon>
        <taxon>Chelicerata</taxon>
        <taxon>Arachnida</taxon>
        <taxon>Acari</taxon>
        <taxon>Acariformes</taxon>
        <taxon>Sarcoptiformes</taxon>
        <taxon>Oribatida</taxon>
        <taxon>Brachypylina</taxon>
        <taxon>Oppioidea</taxon>
        <taxon>Oppiidae</taxon>
        <taxon>Oppiella</taxon>
    </lineage>
</organism>
<dbReference type="AlphaFoldDB" id="A0A7R9MCF2"/>
<dbReference type="PRINTS" id="PR00047">
    <property type="entry name" value="STROIDFINGER"/>
</dbReference>
<keyword evidence="4" id="KW-0805">Transcription regulation</keyword>
<dbReference type="InterPro" id="IPR050234">
    <property type="entry name" value="Nuclear_hormone_rcpt_NR1"/>
</dbReference>
<dbReference type="Pfam" id="PF00105">
    <property type="entry name" value="zf-C4"/>
    <property type="match status" value="1"/>
</dbReference>
<dbReference type="OrthoDB" id="6159439at2759"/>
<evidence type="ECO:0000259" key="9">
    <source>
        <dbReference type="PROSITE" id="PS51030"/>
    </source>
</evidence>
<keyword evidence="6" id="KW-0804">Transcription</keyword>
<dbReference type="PANTHER" id="PTHR24082">
    <property type="entry name" value="NUCLEAR HORMONE RECEPTOR"/>
    <property type="match status" value="1"/>
</dbReference>
<dbReference type="GO" id="GO:0030154">
    <property type="term" value="P:cell differentiation"/>
    <property type="evidence" value="ECO:0007669"/>
    <property type="project" value="TreeGrafter"/>
</dbReference>
<reference evidence="10" key="1">
    <citation type="submission" date="2020-11" db="EMBL/GenBank/DDBJ databases">
        <authorList>
            <person name="Tran Van P."/>
        </authorList>
    </citation>
    <scope>NUCLEOTIDE SEQUENCE</scope>
</reference>
<dbReference type="InterPro" id="IPR001628">
    <property type="entry name" value="Znf_hrmn_rcpt"/>
</dbReference>
<evidence type="ECO:0000256" key="4">
    <source>
        <dbReference type="ARBA" id="ARBA00023015"/>
    </source>
</evidence>
<proteinExistence type="predicted"/>
<evidence type="ECO:0000256" key="3">
    <source>
        <dbReference type="ARBA" id="ARBA00022833"/>
    </source>
</evidence>
<evidence type="ECO:0000256" key="7">
    <source>
        <dbReference type="ARBA" id="ARBA00023170"/>
    </source>
</evidence>
<dbReference type="SMART" id="SM00399">
    <property type="entry name" value="ZnF_C4"/>
    <property type="match status" value="1"/>
</dbReference>
<dbReference type="PANTHER" id="PTHR24082:SF283">
    <property type="entry name" value="NUCLEAR HORMONE RECEPTOR HR96"/>
    <property type="match status" value="1"/>
</dbReference>
<dbReference type="GO" id="GO:0004879">
    <property type="term" value="F:nuclear receptor activity"/>
    <property type="evidence" value="ECO:0007669"/>
    <property type="project" value="TreeGrafter"/>
</dbReference>
<evidence type="ECO:0000256" key="8">
    <source>
        <dbReference type="ARBA" id="ARBA00023242"/>
    </source>
</evidence>
<dbReference type="InterPro" id="IPR013088">
    <property type="entry name" value="Znf_NHR/GATA"/>
</dbReference>
<evidence type="ECO:0000313" key="11">
    <source>
        <dbReference type="Proteomes" id="UP000728032"/>
    </source>
</evidence>
<accession>A0A7R9MCF2</accession>
<dbReference type="GO" id="GO:0045944">
    <property type="term" value="P:positive regulation of transcription by RNA polymerase II"/>
    <property type="evidence" value="ECO:0007669"/>
    <property type="project" value="TreeGrafter"/>
</dbReference>
<evidence type="ECO:0000256" key="1">
    <source>
        <dbReference type="ARBA" id="ARBA00022723"/>
    </source>
</evidence>
<keyword evidence="3" id="KW-0862">Zinc</keyword>
<dbReference type="GO" id="GO:0008270">
    <property type="term" value="F:zinc ion binding"/>
    <property type="evidence" value="ECO:0007669"/>
    <property type="project" value="UniProtKB-KW"/>
</dbReference>
<protein>
    <recommendedName>
        <fullName evidence="9">Nuclear receptor domain-containing protein</fullName>
    </recommendedName>
</protein>
<gene>
    <name evidence="10" type="ORF">ONB1V03_LOCUS14257</name>
</gene>